<evidence type="ECO:0000313" key="2">
    <source>
        <dbReference type="EMBL" id="MCF2651537.1"/>
    </source>
</evidence>
<dbReference type="RefSeq" id="WP_235322549.1">
    <property type="nucleotide sequence ID" value="NZ_JAFBIT010000001.1"/>
</dbReference>
<gene>
    <name evidence="2" type="ORF">JQM67_02830</name>
</gene>
<dbReference type="Proteomes" id="UP001299220">
    <property type="component" value="Unassembled WGS sequence"/>
</dbReference>
<evidence type="ECO:0000259" key="1">
    <source>
        <dbReference type="SMART" id="SM00731"/>
    </source>
</evidence>
<accession>A0ABS9CL52</accession>
<evidence type="ECO:0000313" key="3">
    <source>
        <dbReference type="Proteomes" id="UP001299220"/>
    </source>
</evidence>
<dbReference type="Pfam" id="PF10263">
    <property type="entry name" value="SprT-like"/>
    <property type="match status" value="1"/>
</dbReference>
<name>A0ABS9CL52_9FIRM</name>
<comment type="caution">
    <text evidence="2">The sequence shown here is derived from an EMBL/GenBank/DDBJ whole genome shotgun (WGS) entry which is preliminary data.</text>
</comment>
<dbReference type="EMBL" id="JAFBIT010000001">
    <property type="protein sequence ID" value="MCF2651537.1"/>
    <property type="molecule type" value="Genomic_DNA"/>
</dbReference>
<reference evidence="2 3" key="1">
    <citation type="submission" date="2020-12" db="EMBL/GenBank/DDBJ databases">
        <title>Whole genome sequences of gut porcine anaerobes.</title>
        <authorList>
            <person name="Kubasova T."/>
            <person name="Jahodarova E."/>
            <person name="Rychlik I."/>
        </authorList>
    </citation>
    <scope>NUCLEOTIDE SEQUENCE [LARGE SCALE GENOMIC DNA]</scope>
    <source>
        <strain evidence="2 3">An867</strain>
    </source>
</reference>
<sequence>MMNFDEMLKSVTAEARALGIPVADTIRPQVQRNTRAKKRFGRCIHTAGTYTVEISAYLENADETFVRTVLAHEVLHTCPGCMNHGAAWKRYAALMRQRYGYAIARTASNTLLPETEPPAARYVLQCTACGAVFPRQKKSRLVQYPNRYRCKCGGKLTRLL</sequence>
<dbReference type="Gene3D" id="3.30.2010.10">
    <property type="entry name" value="Metalloproteases ('zincins'), catalytic domain"/>
    <property type="match status" value="1"/>
</dbReference>
<dbReference type="SMART" id="SM00731">
    <property type="entry name" value="SprT"/>
    <property type="match status" value="1"/>
</dbReference>
<organism evidence="2 3">
    <name type="scientific">Anaeromassilibacillus senegalensis</name>
    <dbReference type="NCBI Taxonomy" id="1673717"/>
    <lineage>
        <taxon>Bacteria</taxon>
        <taxon>Bacillati</taxon>
        <taxon>Bacillota</taxon>
        <taxon>Clostridia</taxon>
        <taxon>Eubacteriales</taxon>
        <taxon>Acutalibacteraceae</taxon>
        <taxon>Anaeromassilibacillus</taxon>
    </lineage>
</organism>
<proteinExistence type="predicted"/>
<keyword evidence="3" id="KW-1185">Reference proteome</keyword>
<feature type="domain" description="SprT-like" evidence="1">
    <location>
        <begin position="5"/>
        <end position="159"/>
    </location>
</feature>
<protein>
    <submittedName>
        <fullName evidence="2">SprT domain-containing protein</fullName>
    </submittedName>
</protein>
<dbReference type="InterPro" id="IPR006640">
    <property type="entry name" value="SprT-like_domain"/>
</dbReference>